<protein>
    <recommendedName>
        <fullName evidence="3">DUF5641 domain-containing protein</fullName>
    </recommendedName>
</protein>
<name>A0A9D4QRJ5_DREPO</name>
<dbReference type="Proteomes" id="UP000828390">
    <property type="component" value="Unassembled WGS sequence"/>
</dbReference>
<organism evidence="1 2">
    <name type="scientific">Dreissena polymorpha</name>
    <name type="common">Zebra mussel</name>
    <name type="synonym">Mytilus polymorpha</name>
    <dbReference type="NCBI Taxonomy" id="45954"/>
    <lineage>
        <taxon>Eukaryota</taxon>
        <taxon>Metazoa</taxon>
        <taxon>Spiralia</taxon>
        <taxon>Lophotrochozoa</taxon>
        <taxon>Mollusca</taxon>
        <taxon>Bivalvia</taxon>
        <taxon>Autobranchia</taxon>
        <taxon>Heteroconchia</taxon>
        <taxon>Euheterodonta</taxon>
        <taxon>Imparidentia</taxon>
        <taxon>Neoheterodontei</taxon>
        <taxon>Myida</taxon>
        <taxon>Dreissenoidea</taxon>
        <taxon>Dreissenidae</taxon>
        <taxon>Dreissena</taxon>
    </lineage>
</organism>
<accession>A0A9D4QRJ5</accession>
<comment type="caution">
    <text evidence="1">The sequence shown here is derived from an EMBL/GenBank/DDBJ whole genome shotgun (WGS) entry which is preliminary data.</text>
</comment>
<evidence type="ECO:0008006" key="3">
    <source>
        <dbReference type="Google" id="ProtNLM"/>
    </source>
</evidence>
<reference evidence="1" key="2">
    <citation type="submission" date="2020-11" db="EMBL/GenBank/DDBJ databases">
        <authorList>
            <person name="McCartney M.A."/>
            <person name="Auch B."/>
            <person name="Kono T."/>
            <person name="Mallez S."/>
            <person name="Becker A."/>
            <person name="Gohl D.M."/>
            <person name="Silverstein K.A.T."/>
            <person name="Koren S."/>
            <person name="Bechman K.B."/>
            <person name="Herman A."/>
            <person name="Abrahante J.E."/>
            <person name="Garbe J."/>
        </authorList>
    </citation>
    <scope>NUCLEOTIDE SEQUENCE</scope>
    <source>
        <strain evidence="1">Duluth1</strain>
        <tissue evidence="1">Whole animal</tissue>
    </source>
</reference>
<evidence type="ECO:0000313" key="2">
    <source>
        <dbReference type="Proteomes" id="UP000828390"/>
    </source>
</evidence>
<reference evidence="1" key="1">
    <citation type="journal article" date="2019" name="bioRxiv">
        <title>The Genome of the Zebra Mussel, Dreissena polymorpha: A Resource for Invasive Species Research.</title>
        <authorList>
            <person name="McCartney M.A."/>
            <person name="Auch B."/>
            <person name="Kono T."/>
            <person name="Mallez S."/>
            <person name="Zhang Y."/>
            <person name="Obille A."/>
            <person name="Becker A."/>
            <person name="Abrahante J.E."/>
            <person name="Garbe J."/>
            <person name="Badalamenti J.P."/>
            <person name="Herman A."/>
            <person name="Mangelson H."/>
            <person name="Liachko I."/>
            <person name="Sullivan S."/>
            <person name="Sone E.D."/>
            <person name="Koren S."/>
            <person name="Silverstein K.A.T."/>
            <person name="Beckman K.B."/>
            <person name="Gohl D.M."/>
        </authorList>
    </citation>
    <scope>NUCLEOTIDE SEQUENCE</scope>
    <source>
        <strain evidence="1">Duluth1</strain>
        <tissue evidence="1">Whole animal</tissue>
    </source>
</reference>
<sequence>MQTLVKGVESVINTKPVDYVDDDINSTIALTPSSCLTLNQDIGIPEVNSDEEADSAYLDNPSRAHNLLKIWKKGRRINTFWTNWKDEYLLSLREIANKTTRAKDSITVCTKSRGRNPYQRQCSPWVLENR</sequence>
<keyword evidence="2" id="KW-1185">Reference proteome</keyword>
<proteinExistence type="predicted"/>
<evidence type="ECO:0000313" key="1">
    <source>
        <dbReference type="EMBL" id="KAH3839670.1"/>
    </source>
</evidence>
<dbReference type="AlphaFoldDB" id="A0A9D4QRJ5"/>
<gene>
    <name evidence="1" type="ORF">DPMN_113103</name>
</gene>
<dbReference type="EMBL" id="JAIWYP010000004">
    <property type="protein sequence ID" value="KAH3839670.1"/>
    <property type="molecule type" value="Genomic_DNA"/>
</dbReference>